<name>A0A8S1K274_PARPR</name>
<reference evidence="1" key="1">
    <citation type="submission" date="2021-01" db="EMBL/GenBank/DDBJ databases">
        <authorList>
            <consortium name="Genoscope - CEA"/>
            <person name="William W."/>
        </authorList>
    </citation>
    <scope>NUCLEOTIDE SEQUENCE</scope>
</reference>
<gene>
    <name evidence="1" type="ORF">PPRIM_AZ9-3.1.T0130157</name>
</gene>
<evidence type="ECO:0000313" key="2">
    <source>
        <dbReference type="Proteomes" id="UP000688137"/>
    </source>
</evidence>
<sequence>MNNLVGGIQKYKISQMNSDLPFIQNRKQIRAISLQQIFDKVKSNCIQAEFNPLNLNNLNNIHKISSNNLNCDNHPQTERLDTKLRSQSMTNRLQRSKGSETILTQLDSKKTGNTKHTTHVSYNSDTKLSKQGIHLKKIENNRQFNNDKIASLIQIKLNRQSDSDQKFNNLMHSTNNLLSQISERTNLKKIQPTKQNNIDIIKSDGPLLSFRQFAKLQGFKLPSFLQM</sequence>
<comment type="caution">
    <text evidence="1">The sequence shown here is derived from an EMBL/GenBank/DDBJ whole genome shotgun (WGS) entry which is preliminary data.</text>
</comment>
<evidence type="ECO:0000313" key="1">
    <source>
        <dbReference type="EMBL" id="CAD8048957.1"/>
    </source>
</evidence>
<dbReference type="AlphaFoldDB" id="A0A8S1K274"/>
<dbReference type="EMBL" id="CAJJDM010000010">
    <property type="protein sequence ID" value="CAD8048957.1"/>
    <property type="molecule type" value="Genomic_DNA"/>
</dbReference>
<protein>
    <submittedName>
        <fullName evidence="1">Uncharacterized protein</fullName>
    </submittedName>
</protein>
<organism evidence="1 2">
    <name type="scientific">Paramecium primaurelia</name>
    <dbReference type="NCBI Taxonomy" id="5886"/>
    <lineage>
        <taxon>Eukaryota</taxon>
        <taxon>Sar</taxon>
        <taxon>Alveolata</taxon>
        <taxon>Ciliophora</taxon>
        <taxon>Intramacronucleata</taxon>
        <taxon>Oligohymenophorea</taxon>
        <taxon>Peniculida</taxon>
        <taxon>Parameciidae</taxon>
        <taxon>Paramecium</taxon>
    </lineage>
</organism>
<proteinExistence type="predicted"/>
<dbReference type="Proteomes" id="UP000688137">
    <property type="component" value="Unassembled WGS sequence"/>
</dbReference>
<keyword evidence="2" id="KW-1185">Reference proteome</keyword>
<dbReference type="OMA" id="MHSTNNL"/>
<accession>A0A8S1K274</accession>